<reference evidence="3 4" key="1">
    <citation type="submission" date="2019-04" db="EMBL/GenBank/DDBJ databases">
        <authorList>
            <person name="Hwang J.C."/>
        </authorList>
    </citation>
    <scope>NUCLEOTIDE SEQUENCE [LARGE SCALE GENOMIC DNA]</scope>
    <source>
        <strain evidence="3 4">IMCC35002</strain>
    </source>
</reference>
<dbReference type="PANTHER" id="PTHR12521:SF0">
    <property type="entry name" value="ADP-RIBOSE GLYCOHYDROLASE OARD1"/>
    <property type="match status" value="1"/>
</dbReference>
<dbReference type="InterPro" id="IPR002589">
    <property type="entry name" value="Macro_dom"/>
</dbReference>
<evidence type="ECO:0000313" key="4">
    <source>
        <dbReference type="Proteomes" id="UP000305675"/>
    </source>
</evidence>
<dbReference type="InterPro" id="IPR043472">
    <property type="entry name" value="Macro_dom-like"/>
</dbReference>
<sequence length="379" mass="42937">MIKFKQGDFFDYDADVRVNTVNCVGVMGKGVAAAFKTKFPEMFKEYARLCKLGEIRPGKPHLWKEGDMFSKALEIVNFPTKDHWRKPSEYEYIESGLQWMHDYLVDKERSTITLPALGCGHGGLDWDRVKNLISKYLGELEHDILVFEPISSVNAESTFASFESRKKALSELEISTIENVDSRYPERIKSYTDRPLFVLGDIPERYDVTIISSSSPDEEESNEIKCVSKFCIENRLSVVLGPSKYEKIAARNIANLSSCKVAISLPSGISTISKKANEKVESNYVSIFSMGNPDSSYDRKEYMPSVINRLLMADIVFITTEKVSWIKKYKKYFPIGKTFISSSNTDVEGYHAISQLLAAKTIDFANKDCLENILVESES</sequence>
<dbReference type="SMART" id="SM00506">
    <property type="entry name" value="A1pp"/>
    <property type="match status" value="1"/>
</dbReference>
<dbReference type="RefSeq" id="WP_136864330.1">
    <property type="nucleotide sequence ID" value="NZ_SWCJ01000013.1"/>
</dbReference>
<dbReference type="PROSITE" id="PS51154">
    <property type="entry name" value="MACRO"/>
    <property type="match status" value="1"/>
</dbReference>
<proteinExistence type="predicted"/>
<name>A0A4U1BL06_9GAMM</name>
<evidence type="ECO:0000313" key="3">
    <source>
        <dbReference type="EMBL" id="TKB53078.1"/>
    </source>
</evidence>
<dbReference type="CDD" id="cd02901">
    <property type="entry name" value="Macro_Poa1p-like"/>
    <property type="match status" value="1"/>
</dbReference>
<dbReference type="GO" id="GO:0140291">
    <property type="term" value="P:peptidyl-glutamate ADP-deribosylation"/>
    <property type="evidence" value="ECO:0007669"/>
    <property type="project" value="TreeGrafter"/>
</dbReference>
<dbReference type="InterPro" id="IPR050892">
    <property type="entry name" value="ADP-ribose_metab_enzymes"/>
</dbReference>
<feature type="domain" description="Macro" evidence="2">
    <location>
        <begin position="1"/>
        <end position="155"/>
    </location>
</feature>
<dbReference type="SUPFAM" id="SSF52949">
    <property type="entry name" value="Macro domain-like"/>
    <property type="match status" value="1"/>
</dbReference>
<dbReference type="EMBL" id="SWCJ01000013">
    <property type="protein sequence ID" value="TKB53078.1"/>
    <property type="molecule type" value="Genomic_DNA"/>
</dbReference>
<accession>A0A4U1BL06</accession>
<dbReference type="AlphaFoldDB" id="A0A4U1BL06"/>
<comment type="catalytic activity">
    <reaction evidence="1">
        <text>an N-(ADP-alpha-D-ribosyl)-thymidine in DNA + H2O = a thymidine in DNA + ADP-D-ribose</text>
        <dbReference type="Rhea" id="RHEA:71655"/>
        <dbReference type="Rhea" id="RHEA-COMP:13556"/>
        <dbReference type="Rhea" id="RHEA-COMP:18051"/>
        <dbReference type="ChEBI" id="CHEBI:15377"/>
        <dbReference type="ChEBI" id="CHEBI:57967"/>
        <dbReference type="ChEBI" id="CHEBI:137386"/>
        <dbReference type="ChEBI" id="CHEBI:191199"/>
    </reaction>
    <physiologicalReaction direction="left-to-right" evidence="1">
        <dbReference type="Rhea" id="RHEA:71656"/>
    </physiologicalReaction>
</comment>
<comment type="caution">
    <text evidence="3">The sequence shown here is derived from an EMBL/GenBank/DDBJ whole genome shotgun (WGS) entry which is preliminary data.</text>
</comment>
<evidence type="ECO:0000256" key="1">
    <source>
        <dbReference type="ARBA" id="ARBA00035885"/>
    </source>
</evidence>
<keyword evidence="4" id="KW-1185">Reference proteome</keyword>
<dbReference type="Proteomes" id="UP000305675">
    <property type="component" value="Unassembled WGS sequence"/>
</dbReference>
<dbReference type="Gene3D" id="3.40.220.10">
    <property type="entry name" value="Leucine Aminopeptidase, subunit E, domain 1"/>
    <property type="match status" value="1"/>
</dbReference>
<organism evidence="3 4">
    <name type="scientific">Ferrimonas aestuarii</name>
    <dbReference type="NCBI Taxonomy" id="2569539"/>
    <lineage>
        <taxon>Bacteria</taxon>
        <taxon>Pseudomonadati</taxon>
        <taxon>Pseudomonadota</taxon>
        <taxon>Gammaproteobacteria</taxon>
        <taxon>Alteromonadales</taxon>
        <taxon>Ferrimonadaceae</taxon>
        <taxon>Ferrimonas</taxon>
    </lineage>
</organism>
<dbReference type="Pfam" id="PF01661">
    <property type="entry name" value="Macro"/>
    <property type="match status" value="1"/>
</dbReference>
<protein>
    <recommendedName>
        <fullName evidence="2">Macro domain-containing protein</fullName>
    </recommendedName>
</protein>
<gene>
    <name evidence="3" type="ORF">FCL42_15510</name>
</gene>
<dbReference type="PANTHER" id="PTHR12521">
    <property type="entry name" value="PROTEIN C6ORF130"/>
    <property type="match status" value="1"/>
</dbReference>
<evidence type="ECO:0000259" key="2">
    <source>
        <dbReference type="PROSITE" id="PS51154"/>
    </source>
</evidence>
<dbReference type="OrthoDB" id="9780211at2"/>